<evidence type="ECO:0000313" key="9">
    <source>
        <dbReference type="Proteomes" id="UP000233375"/>
    </source>
</evidence>
<dbReference type="GO" id="GO:0004674">
    <property type="term" value="F:protein serine/threonine kinase activity"/>
    <property type="evidence" value="ECO:0007669"/>
    <property type="project" value="UniProtKB-KW"/>
</dbReference>
<dbReference type="PROSITE" id="PS00107">
    <property type="entry name" value="PROTEIN_KINASE_ATP"/>
    <property type="match status" value="1"/>
</dbReference>
<dbReference type="PANTHER" id="PTHR24345">
    <property type="entry name" value="SERINE/THREONINE-PROTEIN KINASE PLK"/>
    <property type="match status" value="1"/>
</dbReference>
<keyword evidence="9" id="KW-1185">Reference proteome</keyword>
<evidence type="ECO:0000256" key="6">
    <source>
        <dbReference type="PROSITE-ProRule" id="PRU10141"/>
    </source>
</evidence>
<feature type="domain" description="Protein kinase" evidence="7">
    <location>
        <begin position="24"/>
        <end position="249"/>
    </location>
</feature>
<sequence>MIVSTFLKIIEKPFKENKIISNRYIIRSFLGRGGYGYTYLVYDEMQKQEVVLKTLRLHKRIRKKEKKRFQQEQDILLSLNSSSFPKFYDRGFIDGSIPYFTMEFINGKTMEAWLFDEKRKWSEKQVFQFGLKLVELVDMLHKNQIVHRDIHLPNLIVANNQLKLIDFGLAKKCTREEADLFADDFFGIGQILLFLFYSSYEPGDKQKEKSWQEELQLTGEAQTLLKKLLAIEEPFRNCQQIKRALLSLK</sequence>
<dbReference type="SUPFAM" id="SSF56112">
    <property type="entry name" value="Protein kinase-like (PK-like)"/>
    <property type="match status" value="1"/>
</dbReference>
<dbReference type="Gene3D" id="1.10.510.10">
    <property type="entry name" value="Transferase(Phosphotransferase) domain 1"/>
    <property type="match status" value="1"/>
</dbReference>
<name>A0A2N0Z3E3_9BACI</name>
<dbReference type="PROSITE" id="PS50011">
    <property type="entry name" value="PROTEIN_KINASE_DOM"/>
    <property type="match status" value="1"/>
</dbReference>
<dbReference type="Proteomes" id="UP000233375">
    <property type="component" value="Unassembled WGS sequence"/>
</dbReference>
<gene>
    <name evidence="8" type="ORF">CWS01_08070</name>
</gene>
<dbReference type="Pfam" id="PF00069">
    <property type="entry name" value="Pkinase"/>
    <property type="match status" value="1"/>
</dbReference>
<dbReference type="InterPro" id="IPR017441">
    <property type="entry name" value="Protein_kinase_ATP_BS"/>
</dbReference>
<dbReference type="PANTHER" id="PTHR24345:SF0">
    <property type="entry name" value="CELL CYCLE SERINE_THREONINE-PROTEIN KINASE CDC5_MSD2"/>
    <property type="match status" value="1"/>
</dbReference>
<evidence type="ECO:0000256" key="5">
    <source>
        <dbReference type="ARBA" id="ARBA00022840"/>
    </source>
</evidence>
<reference evidence="8 9" key="1">
    <citation type="journal article" date="2003" name="Int. J. Syst. Evol. Microbiol.">
        <title>Bacillus nealsonii sp. nov., isolated from a spacecraft-assembly facility, whose spores are gamma-radiation resistant.</title>
        <authorList>
            <person name="Venkateswaran K."/>
            <person name="Kempf M."/>
            <person name="Chen F."/>
            <person name="Satomi M."/>
            <person name="Nicholson W."/>
            <person name="Kern R."/>
        </authorList>
    </citation>
    <scope>NUCLEOTIDE SEQUENCE [LARGE SCALE GENOMIC DNA]</scope>
    <source>
        <strain evidence="8 9">FO-92</strain>
    </source>
</reference>
<accession>A0A2N0Z3E3</accession>
<evidence type="ECO:0000256" key="3">
    <source>
        <dbReference type="ARBA" id="ARBA00022741"/>
    </source>
</evidence>
<dbReference type="InterPro" id="IPR000719">
    <property type="entry name" value="Prot_kinase_dom"/>
</dbReference>
<dbReference type="EMBL" id="PISE01000016">
    <property type="protein sequence ID" value="PKG24020.1"/>
    <property type="molecule type" value="Genomic_DNA"/>
</dbReference>
<organism evidence="8 9">
    <name type="scientific">Niallia nealsonii</name>
    <dbReference type="NCBI Taxonomy" id="115979"/>
    <lineage>
        <taxon>Bacteria</taxon>
        <taxon>Bacillati</taxon>
        <taxon>Bacillota</taxon>
        <taxon>Bacilli</taxon>
        <taxon>Bacillales</taxon>
        <taxon>Bacillaceae</taxon>
        <taxon>Niallia</taxon>
    </lineage>
</organism>
<comment type="caution">
    <text evidence="8">The sequence shown here is derived from an EMBL/GenBank/DDBJ whole genome shotgun (WGS) entry which is preliminary data.</text>
</comment>
<dbReference type="GO" id="GO:0005524">
    <property type="term" value="F:ATP binding"/>
    <property type="evidence" value="ECO:0007669"/>
    <property type="project" value="UniProtKB-UniRule"/>
</dbReference>
<keyword evidence="4 8" id="KW-0418">Kinase</keyword>
<dbReference type="Gene3D" id="3.30.200.20">
    <property type="entry name" value="Phosphorylase Kinase, domain 1"/>
    <property type="match status" value="1"/>
</dbReference>
<dbReference type="AlphaFoldDB" id="A0A2N0Z3E3"/>
<evidence type="ECO:0000256" key="4">
    <source>
        <dbReference type="ARBA" id="ARBA00022777"/>
    </source>
</evidence>
<protein>
    <submittedName>
        <fullName evidence="8">Serine/threonine protein kinase</fullName>
    </submittedName>
</protein>
<proteinExistence type="predicted"/>
<dbReference type="SMART" id="SM00220">
    <property type="entry name" value="S_TKc"/>
    <property type="match status" value="1"/>
</dbReference>
<evidence type="ECO:0000259" key="7">
    <source>
        <dbReference type="PROSITE" id="PS50011"/>
    </source>
</evidence>
<evidence type="ECO:0000313" key="8">
    <source>
        <dbReference type="EMBL" id="PKG24020.1"/>
    </source>
</evidence>
<keyword evidence="1 8" id="KW-0723">Serine/threonine-protein kinase</keyword>
<keyword evidence="2" id="KW-0808">Transferase</keyword>
<keyword evidence="5 6" id="KW-0067">ATP-binding</keyword>
<dbReference type="InterPro" id="IPR011009">
    <property type="entry name" value="Kinase-like_dom_sf"/>
</dbReference>
<feature type="binding site" evidence="6">
    <location>
        <position position="63"/>
    </location>
    <ligand>
        <name>ATP</name>
        <dbReference type="ChEBI" id="CHEBI:30616"/>
    </ligand>
</feature>
<evidence type="ECO:0000256" key="1">
    <source>
        <dbReference type="ARBA" id="ARBA00022527"/>
    </source>
</evidence>
<keyword evidence="3 6" id="KW-0547">Nucleotide-binding</keyword>
<evidence type="ECO:0000256" key="2">
    <source>
        <dbReference type="ARBA" id="ARBA00022679"/>
    </source>
</evidence>